<dbReference type="InterPro" id="IPR043504">
    <property type="entry name" value="Peptidase_S1_PA_chymotrypsin"/>
</dbReference>
<comment type="similarity">
    <text evidence="1">Belongs to the peptidase S1C family.</text>
</comment>
<dbReference type="EMBL" id="OZ020105">
    <property type="protein sequence ID" value="CAK9256986.1"/>
    <property type="molecule type" value="Genomic_DNA"/>
</dbReference>
<organism evidence="4 5">
    <name type="scientific">Sphagnum jensenii</name>
    <dbReference type="NCBI Taxonomy" id="128206"/>
    <lineage>
        <taxon>Eukaryota</taxon>
        <taxon>Viridiplantae</taxon>
        <taxon>Streptophyta</taxon>
        <taxon>Embryophyta</taxon>
        <taxon>Bryophyta</taxon>
        <taxon>Sphagnophytina</taxon>
        <taxon>Sphagnopsida</taxon>
        <taxon>Sphagnales</taxon>
        <taxon>Sphagnaceae</taxon>
        <taxon>Sphagnum</taxon>
    </lineage>
</organism>
<keyword evidence="3" id="KW-0378">Hydrolase</keyword>
<evidence type="ECO:0000256" key="3">
    <source>
        <dbReference type="ARBA" id="ARBA00022801"/>
    </source>
</evidence>
<dbReference type="InterPro" id="IPR009003">
    <property type="entry name" value="Peptidase_S1_PA"/>
</dbReference>
<dbReference type="InterPro" id="IPR001940">
    <property type="entry name" value="Peptidase_S1C"/>
</dbReference>
<evidence type="ECO:0000256" key="2">
    <source>
        <dbReference type="ARBA" id="ARBA00022670"/>
    </source>
</evidence>
<evidence type="ECO:0000256" key="1">
    <source>
        <dbReference type="ARBA" id="ARBA00010541"/>
    </source>
</evidence>
<dbReference type="InterPro" id="IPR051201">
    <property type="entry name" value="Chloro_Bact_Ser_Proteases"/>
</dbReference>
<dbReference type="Gene3D" id="2.40.10.10">
    <property type="entry name" value="Trypsin-like serine proteases"/>
    <property type="match status" value="2"/>
</dbReference>
<dbReference type="SUPFAM" id="SSF50494">
    <property type="entry name" value="Trypsin-like serine proteases"/>
    <property type="match status" value="1"/>
</dbReference>
<reference evidence="4" key="1">
    <citation type="submission" date="2024-02" db="EMBL/GenBank/DDBJ databases">
        <authorList>
            <consortium name="ELIXIR-Norway"/>
            <consortium name="Elixir Norway"/>
        </authorList>
    </citation>
    <scope>NUCLEOTIDE SEQUENCE</scope>
</reference>
<name>A0ABP0VRC7_9BRYO</name>
<evidence type="ECO:0008006" key="6">
    <source>
        <dbReference type="Google" id="ProtNLM"/>
    </source>
</evidence>
<proteinExistence type="inferred from homology"/>
<keyword evidence="5" id="KW-1185">Reference proteome</keyword>
<protein>
    <recommendedName>
        <fullName evidence="6">Serine protease</fullName>
    </recommendedName>
</protein>
<dbReference type="PANTHER" id="PTHR43343:SF6">
    <property type="entry name" value="PROTEASE DO-LIKE 5, CHLOROPLASTIC ISOFORM X1"/>
    <property type="match status" value="1"/>
</dbReference>
<keyword evidence="2" id="KW-0645">Protease</keyword>
<dbReference type="PRINTS" id="PR00834">
    <property type="entry name" value="PROTEASES2C"/>
</dbReference>
<dbReference type="Proteomes" id="UP001497444">
    <property type="component" value="Chromosome 10"/>
</dbReference>
<evidence type="ECO:0000313" key="4">
    <source>
        <dbReference type="EMBL" id="CAK9256986.1"/>
    </source>
</evidence>
<evidence type="ECO:0000313" key="5">
    <source>
        <dbReference type="Proteomes" id="UP001497444"/>
    </source>
</evidence>
<sequence length="343" mass="36585">MVVNILDYCLHLLRHYGLDSTNSKQSGTAATAATAYLRSYGRRAAMIVLSSAAPALLLLLQQVPIMHGLEFPKSVKDEYDEEEERLVRLFEGATRSVVSVQNVETAVSKVAMKQTVVAEEDVKVEGIGSGFIWDKFGHIVTNYHVVAKLAMDPSGRQKAQVSVLGSDGKITVHEARLIGLDPTRDLAVLKIDVPDDRLVPIPVGTSNDLRVGQNCYAIGNPYGFQHTLTTGVISGLGREIPSPSGKPIPGAIQTDAPINAGNSGGPLLDSFGRIIGVNTATFTRAGTGMSSGVNFAVPIDVVRLVVPRLIVFGTSLPQTSLTERMAAPSLPTAREGVAENLYK</sequence>
<dbReference type="PANTHER" id="PTHR43343">
    <property type="entry name" value="PEPTIDASE S12"/>
    <property type="match status" value="1"/>
</dbReference>
<dbReference type="Pfam" id="PF13365">
    <property type="entry name" value="Trypsin_2"/>
    <property type="match status" value="1"/>
</dbReference>
<gene>
    <name evidence="4" type="ORF">CSSPJE1EN1_LOCUS2464</name>
</gene>
<accession>A0ABP0VRC7</accession>